<feature type="domain" description="DUF7902" evidence="3">
    <location>
        <begin position="600"/>
        <end position="681"/>
    </location>
</feature>
<dbReference type="InterPro" id="IPR020958">
    <property type="entry name" value="DUF3686"/>
</dbReference>
<dbReference type="GO" id="GO:0051015">
    <property type="term" value="F:actin filament binding"/>
    <property type="evidence" value="ECO:0007669"/>
    <property type="project" value="TreeGrafter"/>
</dbReference>
<dbReference type="SUPFAM" id="SSF52540">
    <property type="entry name" value="P-loop containing nucleoside triphosphate hydrolases"/>
    <property type="match status" value="1"/>
</dbReference>
<dbReference type="Pfam" id="PF00004">
    <property type="entry name" value="AAA"/>
    <property type="match status" value="1"/>
</dbReference>
<keyword evidence="5" id="KW-1185">Reference proteome</keyword>
<organism evidence="4 5">
    <name type="scientific">Marinobacter confluentis</name>
    <dbReference type="NCBI Taxonomy" id="1697557"/>
    <lineage>
        <taxon>Bacteria</taxon>
        <taxon>Pseudomonadati</taxon>
        <taxon>Pseudomonadota</taxon>
        <taxon>Gammaproteobacteria</taxon>
        <taxon>Pseudomonadales</taxon>
        <taxon>Marinobacteraceae</taxon>
        <taxon>Marinobacter</taxon>
    </lineage>
</organism>
<dbReference type="Proteomes" id="UP000298325">
    <property type="component" value="Unassembled WGS sequence"/>
</dbReference>
<evidence type="ECO:0000259" key="1">
    <source>
        <dbReference type="Pfam" id="PF00004"/>
    </source>
</evidence>
<reference evidence="4 5" key="1">
    <citation type="submission" date="2019-04" db="EMBL/GenBank/DDBJ databases">
        <authorList>
            <person name="Park S."/>
            <person name="Yoon J.-H."/>
        </authorList>
    </citation>
    <scope>NUCLEOTIDE SEQUENCE [LARGE SCALE GENOMIC DNA]</scope>
    <source>
        <strain evidence="4 5">HJM-18</strain>
    </source>
</reference>
<evidence type="ECO:0000313" key="4">
    <source>
        <dbReference type="EMBL" id="TGN39171.1"/>
    </source>
</evidence>
<dbReference type="EMBL" id="SRPF01000003">
    <property type="protein sequence ID" value="TGN39171.1"/>
    <property type="molecule type" value="Genomic_DNA"/>
</dbReference>
<dbReference type="InterPro" id="IPR003959">
    <property type="entry name" value="ATPase_AAA_core"/>
</dbReference>
<sequence>MAHTASLSTEDIIREGGTFATLKKRLTDHAQSLRGTVKSLNEEREVQFGASSMDVLGRVRARTPHNCIARDVVRLGEFLLFGFNVEHGLKQTVELPDVFSLYRLEESDGSWEITQSAVAGSFLENEKFQTDFTSLFRFHKEARLIQLVTMEGRLLMVFQVGDRGDHLKVFRWSLNHDGTVRSYIDDRGADDFRLPERFDFSWSQLSREHMVQGVSPHYSIEDRLFVDNTGGAITFKIENNTSSGEGIFEDPVEVASQSLSDGVFEYARRGEIYLIRVTPYGEKHTRYYVFNPAEKALHRIDGLAGSVRTLPEDHGLIFPGGIYLYSNNLKTVDVPEGLRFKRMVQAPNGEDVLIIFYAPESGAVSLVRYNLITRTTAPPITGHGYALFEGGELAVFTADDKPSQVHPVQLWQTPFESQAFYADKSTADDSELGLIGNPELVSGIADLYEVVKLANLEDAGLRHFDTVIKRIDKLLDQRFWLHDDHFAGINAALHKVRSTAELVVDEYEKVESVRDQSNKALNEADSTLIVLVQETRPESWREPHQFVAHLKKLQDHRGLIRSLSERRYIDRPRLDSIDKKAADAVDKLADRTLAFLAKPEALSKYTEQVDGLRRQVEESEDRKELQGLVAEYHEITEGLDFVQELLSSLATEDTEQQTVIADNLSSLYSRVNQDRSRAEIKLNDCGREEAKVQFASKLRLYEQSLANGVHTVATPDECDGLLARMLNQLQEIESQFGEYDEFLNALIEQRETTQETIESRRQQLSQERQRKASSLKEAGQRILNNLTKRSDQFEEVAQVHAFFASDVMVAKVRDLSERLRELDSPLEADDLDAQLKAAQDNAQRAVRDRADIYEDGGAIIKLGPRHRFSVNRQEPALTLVPADEGLRLHISGTQFYETVRDERLANLDDCWNLHAPSEAPDVYKGEYLAYRFLEAVDGGAINPPDWADTDALEKSVRQFAGPRYRDGYEKGIHDHDATRILVQLGPAKARAGLLRFAPMVRAASVLFWCFQDESYRQRLQAETTSAGVLQTLMRAGDLMQQLQQSVRVDMARFFAAHDLPFEDWVLDQGSDYLCLALAENHEQFEVSTVGHDLKKRFRDYVAAQKQQKTLDKVLSEARDHAARLWQTSLAWLNGFAAQEKNSLSGHFCPEAAAMMASEFSPASVKFEPRAAELTFQIDHLLGQHPQLHNQSLALALDEFETRLRRHINDRLPRWESLQRIRHQMLEEQQDRLRIEEFIARPLTSFVRNKLISRVYLPLVGDNLAKQMGTVGDDRRTDLSGLLIMISPPGYGKTTLMEYVASRLGLIFMKINCPSLGHDVTSLDPEKAPNSTARTEIIKLNLAFEMGNNVMLYLDDIQHTHPEFLQKFISLCDGTRRVEGIWNGRSKTYDMRGKRFAICMGGNPYTESGDVFQIPDMLANRADVRNLGDQLSGMEEVFALSYLENSMSSNSVTAPLASRSMDDFYRFADLAAGKEVNSADFDHDYSAAEREEVVSVLERLLRVRDVILAVNETYIASSGQDDAYRTEPPFKLQGSYRNMNKLAEKVTPVMSPEELEQLIDDHYQGEAQLLTQGAEENLLKLGELRGTLTAEEQARWELIKTSYSARVQAGGDGDAGEKVVRQLVGIGSHLEQLATSIAQSSDERASGIDWEPLVKGLEKAFGKVELSPQITFQGPDGMRDALLSLADVYRGSITPLVKVLRSKTGLELRSYRMLEQLHEQLESMEKNLRHQASEV</sequence>
<dbReference type="InterPro" id="IPR057224">
    <property type="entry name" value="DUF7902"/>
</dbReference>
<dbReference type="Pfam" id="PF12458">
    <property type="entry name" value="DUF3686"/>
    <property type="match status" value="1"/>
</dbReference>
<dbReference type="GO" id="GO:0016460">
    <property type="term" value="C:myosin II complex"/>
    <property type="evidence" value="ECO:0007669"/>
    <property type="project" value="TreeGrafter"/>
</dbReference>
<dbReference type="GO" id="GO:0005737">
    <property type="term" value="C:cytoplasm"/>
    <property type="evidence" value="ECO:0007669"/>
    <property type="project" value="TreeGrafter"/>
</dbReference>
<evidence type="ECO:0000259" key="2">
    <source>
        <dbReference type="Pfam" id="PF12458"/>
    </source>
</evidence>
<proteinExistence type="predicted"/>
<evidence type="ECO:0000259" key="3">
    <source>
        <dbReference type="Pfam" id="PF25472"/>
    </source>
</evidence>
<dbReference type="OrthoDB" id="9814769at2"/>
<dbReference type="Pfam" id="PF25472">
    <property type="entry name" value="DUF7902"/>
    <property type="match status" value="1"/>
</dbReference>
<dbReference type="InterPro" id="IPR027417">
    <property type="entry name" value="P-loop_NTPase"/>
</dbReference>
<comment type="caution">
    <text evidence="4">The sequence shown here is derived from an EMBL/GenBank/DDBJ whole genome shotgun (WGS) entry which is preliminary data.</text>
</comment>
<dbReference type="PANTHER" id="PTHR45615">
    <property type="entry name" value="MYOSIN HEAVY CHAIN, NON-MUSCLE"/>
    <property type="match status" value="1"/>
</dbReference>
<gene>
    <name evidence="4" type="ORF">E5Q11_10975</name>
</gene>
<dbReference type="GO" id="GO:0000146">
    <property type="term" value="F:microfilament motor activity"/>
    <property type="evidence" value="ECO:0007669"/>
    <property type="project" value="TreeGrafter"/>
</dbReference>
<name>A0A4Z1BQ45_9GAMM</name>
<dbReference type="Gene3D" id="3.40.50.300">
    <property type="entry name" value="P-loop containing nucleotide triphosphate hydrolases"/>
    <property type="match status" value="1"/>
</dbReference>
<dbReference type="RefSeq" id="WP_135803480.1">
    <property type="nucleotide sequence ID" value="NZ_SRPF01000003.1"/>
</dbReference>
<dbReference type="GO" id="GO:0005524">
    <property type="term" value="F:ATP binding"/>
    <property type="evidence" value="ECO:0007669"/>
    <property type="project" value="InterPro"/>
</dbReference>
<feature type="domain" description="ATPase AAA-type core" evidence="1">
    <location>
        <begin position="1283"/>
        <end position="1326"/>
    </location>
</feature>
<dbReference type="GO" id="GO:0032982">
    <property type="term" value="C:myosin filament"/>
    <property type="evidence" value="ECO:0007669"/>
    <property type="project" value="TreeGrafter"/>
</dbReference>
<dbReference type="PANTHER" id="PTHR45615:SF40">
    <property type="entry name" value="MYOSIN HEAVY CHAIN, NON-MUSCLE"/>
    <property type="match status" value="1"/>
</dbReference>
<dbReference type="GO" id="GO:0016887">
    <property type="term" value="F:ATP hydrolysis activity"/>
    <property type="evidence" value="ECO:0007669"/>
    <property type="project" value="InterPro"/>
</dbReference>
<evidence type="ECO:0000313" key="5">
    <source>
        <dbReference type="Proteomes" id="UP000298325"/>
    </source>
</evidence>
<protein>
    <submittedName>
        <fullName evidence="4">AAA family ATPase</fullName>
    </submittedName>
</protein>
<feature type="domain" description="DUF3686" evidence="2">
    <location>
        <begin position="33"/>
        <end position="478"/>
    </location>
</feature>
<accession>A0A4Z1BQ45</accession>